<reference evidence="2 3" key="1">
    <citation type="submission" date="2018-01" db="EMBL/GenBank/DDBJ databases">
        <title>Draft genome of the strawberry crown rot pathogen Phytophthora cactorum.</title>
        <authorList>
            <person name="Armitage A.D."/>
            <person name="Lysoe E."/>
            <person name="Nellist C.F."/>
            <person name="Harrison R.J."/>
            <person name="Brurberg M.B."/>
        </authorList>
    </citation>
    <scope>NUCLEOTIDE SEQUENCE [LARGE SCALE GENOMIC DNA]</scope>
    <source>
        <strain evidence="2 3">10300</strain>
    </source>
</reference>
<dbReference type="EMBL" id="MJFZ01000349">
    <property type="protein sequence ID" value="RAW30858.1"/>
    <property type="molecule type" value="Genomic_DNA"/>
</dbReference>
<evidence type="ECO:0008006" key="4">
    <source>
        <dbReference type="Google" id="ProtNLM"/>
    </source>
</evidence>
<dbReference type="Proteomes" id="UP000251314">
    <property type="component" value="Unassembled WGS sequence"/>
</dbReference>
<proteinExistence type="predicted"/>
<sequence>MLTIITRRGIDEAQQTTEWPQWQTAIEKEMRDLQANGRWEVMKVPAGANVVSSKWVFKRFGIDYEETYSPVLKTTSVCFLAALAAQWRRRLREGDVPSA</sequence>
<evidence type="ECO:0000313" key="1">
    <source>
        <dbReference type="EMBL" id="KAG3210750.1"/>
    </source>
</evidence>
<gene>
    <name evidence="2" type="ORF">PC110_g12789</name>
    <name evidence="1" type="ORF">PC129_g18260</name>
</gene>
<keyword evidence="3" id="KW-1185">Reference proteome</keyword>
<dbReference type="EMBL" id="RCMV01001045">
    <property type="protein sequence ID" value="KAG3210750.1"/>
    <property type="molecule type" value="Genomic_DNA"/>
</dbReference>
<comment type="caution">
    <text evidence="2">The sequence shown here is derived from an EMBL/GenBank/DDBJ whole genome shotgun (WGS) entry which is preliminary data.</text>
</comment>
<dbReference type="VEuPathDB" id="FungiDB:PC110_g12789"/>
<dbReference type="OrthoDB" id="123918at2759"/>
<protein>
    <recommendedName>
        <fullName evidence="4">Reverse transcriptase Ty1/copia-type domain-containing protein</fullName>
    </recommendedName>
</protein>
<dbReference type="AlphaFoldDB" id="A0A329S5F3"/>
<reference evidence="1" key="2">
    <citation type="submission" date="2018-05" db="EMBL/GenBank/DDBJ databases">
        <title>Effector identification in a new, highly contiguous assembly of the strawberry crown rot pathogen Phytophthora cactorum.</title>
        <authorList>
            <person name="Armitage A.D."/>
            <person name="Nellist C.F."/>
            <person name="Bates H."/>
            <person name="Vickerstaff R.J."/>
            <person name="Harrison R.J."/>
        </authorList>
    </citation>
    <scope>NUCLEOTIDE SEQUENCE</scope>
    <source>
        <strain evidence="1">P421</strain>
    </source>
</reference>
<name>A0A329S5F3_9STRA</name>
<evidence type="ECO:0000313" key="2">
    <source>
        <dbReference type="EMBL" id="RAW30858.1"/>
    </source>
</evidence>
<organism evidence="2 3">
    <name type="scientific">Phytophthora cactorum</name>
    <dbReference type="NCBI Taxonomy" id="29920"/>
    <lineage>
        <taxon>Eukaryota</taxon>
        <taxon>Sar</taxon>
        <taxon>Stramenopiles</taxon>
        <taxon>Oomycota</taxon>
        <taxon>Peronosporomycetes</taxon>
        <taxon>Peronosporales</taxon>
        <taxon>Peronosporaceae</taxon>
        <taxon>Phytophthora</taxon>
    </lineage>
</organism>
<dbReference type="Proteomes" id="UP000760860">
    <property type="component" value="Unassembled WGS sequence"/>
</dbReference>
<accession>A0A329S5F3</accession>
<evidence type="ECO:0000313" key="3">
    <source>
        <dbReference type="Proteomes" id="UP000251314"/>
    </source>
</evidence>
<dbReference type="STRING" id="29920.A0A329S5F3"/>